<proteinExistence type="inferred from homology"/>
<protein>
    <recommendedName>
        <fullName evidence="1">mRNA interferase</fullName>
        <ecNumber evidence="1">3.1.-.-</ecNumber>
    </recommendedName>
</protein>
<dbReference type="PIRSF" id="PIRSF033490">
    <property type="entry name" value="MazF"/>
    <property type="match status" value="1"/>
</dbReference>
<comment type="function">
    <text evidence="1">Toxic component of a type II toxin-antitoxin (TA) system.</text>
</comment>
<dbReference type="EMBL" id="CADCWP010000006">
    <property type="protein sequence ID" value="CAA9554049.1"/>
    <property type="molecule type" value="Genomic_DNA"/>
</dbReference>
<dbReference type="InterPro" id="IPR003477">
    <property type="entry name" value="PemK-like"/>
</dbReference>
<sequence length="105" mass="11753">MVLVDFSPARPAEADYVRPAVIVTNDQANAFAPVVMVVPLTSNLTKVYPMQLFLPSEQSGLDRDSKAQVELLRHVTLERIQKTLTRLPADLMTQLDARLRDHLAL</sequence>
<dbReference type="GO" id="GO:0006402">
    <property type="term" value="P:mRNA catabolic process"/>
    <property type="evidence" value="ECO:0007669"/>
    <property type="project" value="TreeGrafter"/>
</dbReference>
<dbReference type="InterPro" id="IPR011067">
    <property type="entry name" value="Plasmid_toxin/cell-grow_inhib"/>
</dbReference>
<organism evidence="2">
    <name type="scientific">uncultured Truepera sp</name>
    <dbReference type="NCBI Taxonomy" id="543023"/>
    <lineage>
        <taxon>Bacteria</taxon>
        <taxon>Thermotogati</taxon>
        <taxon>Deinococcota</taxon>
        <taxon>Deinococci</taxon>
        <taxon>Trueperales</taxon>
        <taxon>Trueperaceae</taxon>
        <taxon>Truepera</taxon>
        <taxon>environmental samples</taxon>
    </lineage>
</organism>
<keyword evidence="1" id="KW-0540">Nuclease</keyword>
<gene>
    <name evidence="2" type="ORF">AVDCRST_MAG86-61</name>
</gene>
<name>A0A6J4UQX7_9DEIN</name>
<comment type="similarity">
    <text evidence="1">Belongs to the PemK/MazF family.</text>
</comment>
<accession>A0A6J4UQX7</accession>
<dbReference type="Gene3D" id="2.30.30.110">
    <property type="match status" value="1"/>
</dbReference>
<dbReference type="PANTHER" id="PTHR33988:SF1">
    <property type="entry name" value="ENDORIBONUCLEASE MAZF7-RELATED"/>
    <property type="match status" value="1"/>
</dbReference>
<evidence type="ECO:0000313" key="2">
    <source>
        <dbReference type="EMBL" id="CAA9554049.1"/>
    </source>
</evidence>
<dbReference type="Pfam" id="PF02452">
    <property type="entry name" value="PemK_toxin"/>
    <property type="match status" value="1"/>
</dbReference>
<keyword evidence="1" id="KW-0255">Endonuclease</keyword>
<dbReference type="SUPFAM" id="SSF50118">
    <property type="entry name" value="Cell growth inhibitor/plasmid maintenance toxic component"/>
    <property type="match status" value="1"/>
</dbReference>
<dbReference type="GO" id="GO:0003677">
    <property type="term" value="F:DNA binding"/>
    <property type="evidence" value="ECO:0007669"/>
    <property type="project" value="InterPro"/>
</dbReference>
<dbReference type="PANTHER" id="PTHR33988">
    <property type="entry name" value="ENDORIBONUCLEASE MAZF-RELATED"/>
    <property type="match status" value="1"/>
</dbReference>
<dbReference type="AlphaFoldDB" id="A0A6J4UQX7"/>
<evidence type="ECO:0000256" key="1">
    <source>
        <dbReference type="PIRNR" id="PIRNR033490"/>
    </source>
</evidence>
<dbReference type="EC" id="3.1.-.-" evidence="1"/>
<keyword evidence="1" id="KW-0378">Hydrolase</keyword>
<dbReference type="GO" id="GO:0016787">
    <property type="term" value="F:hydrolase activity"/>
    <property type="evidence" value="ECO:0007669"/>
    <property type="project" value="UniProtKB-KW"/>
</dbReference>
<reference evidence="2" key="1">
    <citation type="submission" date="2020-02" db="EMBL/GenBank/DDBJ databases">
        <authorList>
            <person name="Meier V. D."/>
        </authorList>
    </citation>
    <scope>NUCLEOTIDE SEQUENCE</scope>
    <source>
        <strain evidence="2">AVDCRST_MAG86</strain>
    </source>
</reference>
<dbReference type="GO" id="GO:0016075">
    <property type="term" value="P:rRNA catabolic process"/>
    <property type="evidence" value="ECO:0007669"/>
    <property type="project" value="TreeGrafter"/>
</dbReference>
<dbReference type="GO" id="GO:0004521">
    <property type="term" value="F:RNA endonuclease activity"/>
    <property type="evidence" value="ECO:0007669"/>
    <property type="project" value="TreeGrafter"/>
</dbReference>